<dbReference type="InterPro" id="IPR033375">
    <property type="entry name" value="Cggbp1"/>
</dbReference>
<evidence type="ECO:0000256" key="1">
    <source>
        <dbReference type="SAM" id="MobiDB-lite"/>
    </source>
</evidence>
<sequence length="107" mass="12281">MTTRKKKVSINSHINEHPGVFRENGGHNKKKRLYEINEQKKKQTTISTINNAFESKKEVIEDLIEAFSSANIPLEKVNQLLPFFKKHLKEGGAIPQAPTLRQIYLPN</sequence>
<dbReference type="PANTHER" id="PTHR32344">
    <property type="entry name" value="U1-TYPE DOMAIN-CONTAINING PROTEIN"/>
    <property type="match status" value="1"/>
</dbReference>
<feature type="region of interest" description="Disordered" evidence="1">
    <location>
        <begin position="1"/>
        <end position="28"/>
    </location>
</feature>
<dbReference type="Proteomes" id="UP001153678">
    <property type="component" value="Unassembled WGS sequence"/>
</dbReference>
<dbReference type="EMBL" id="CAMKVN010013487">
    <property type="protein sequence ID" value="CAI2196020.1"/>
    <property type="molecule type" value="Genomic_DNA"/>
</dbReference>
<organism evidence="2 3">
    <name type="scientific">Funneliformis geosporum</name>
    <dbReference type="NCBI Taxonomy" id="1117311"/>
    <lineage>
        <taxon>Eukaryota</taxon>
        <taxon>Fungi</taxon>
        <taxon>Fungi incertae sedis</taxon>
        <taxon>Mucoromycota</taxon>
        <taxon>Glomeromycotina</taxon>
        <taxon>Glomeromycetes</taxon>
        <taxon>Glomerales</taxon>
        <taxon>Glomeraceae</taxon>
        <taxon>Funneliformis</taxon>
    </lineage>
</organism>
<dbReference type="GO" id="GO:0003690">
    <property type="term" value="F:double-stranded DNA binding"/>
    <property type="evidence" value="ECO:0007669"/>
    <property type="project" value="InterPro"/>
</dbReference>
<keyword evidence="3" id="KW-1185">Reference proteome</keyword>
<evidence type="ECO:0000313" key="3">
    <source>
        <dbReference type="Proteomes" id="UP001153678"/>
    </source>
</evidence>
<dbReference type="PANTHER" id="PTHR32344:SF1">
    <property type="entry name" value="U1-TYPE DOMAIN-CONTAINING PROTEIN"/>
    <property type="match status" value="1"/>
</dbReference>
<accession>A0A9W4TA44</accession>
<proteinExistence type="predicted"/>
<comment type="caution">
    <text evidence="2">The sequence shown here is derived from an EMBL/GenBank/DDBJ whole genome shotgun (WGS) entry which is preliminary data.</text>
</comment>
<evidence type="ECO:0000313" key="2">
    <source>
        <dbReference type="EMBL" id="CAI2196020.1"/>
    </source>
</evidence>
<reference evidence="2" key="1">
    <citation type="submission" date="2022-08" db="EMBL/GenBank/DDBJ databases">
        <authorList>
            <person name="Kallberg Y."/>
            <person name="Tangrot J."/>
            <person name="Rosling A."/>
        </authorList>
    </citation>
    <scope>NUCLEOTIDE SEQUENCE</scope>
    <source>
        <strain evidence="2">Wild A</strain>
    </source>
</reference>
<dbReference type="OrthoDB" id="2405594at2759"/>
<dbReference type="AlphaFoldDB" id="A0A9W4TA44"/>
<gene>
    <name evidence="2" type="ORF">FWILDA_LOCUS17368</name>
</gene>
<feature type="non-terminal residue" evidence="2">
    <location>
        <position position="1"/>
    </location>
</feature>
<dbReference type="GO" id="GO:0006357">
    <property type="term" value="P:regulation of transcription by RNA polymerase II"/>
    <property type="evidence" value="ECO:0007669"/>
    <property type="project" value="InterPro"/>
</dbReference>
<name>A0A9W4TA44_9GLOM</name>
<dbReference type="GO" id="GO:0005634">
    <property type="term" value="C:nucleus"/>
    <property type="evidence" value="ECO:0007669"/>
    <property type="project" value="InterPro"/>
</dbReference>
<protein>
    <submittedName>
        <fullName evidence="2">16491_t:CDS:1</fullName>
    </submittedName>
</protein>
<feature type="compositionally biased region" description="Basic and acidic residues" evidence="1">
    <location>
        <begin position="14"/>
        <end position="26"/>
    </location>
</feature>